<keyword evidence="2" id="KW-0472">Membrane</keyword>
<feature type="region of interest" description="Disordered" evidence="1">
    <location>
        <begin position="182"/>
        <end position="210"/>
    </location>
</feature>
<name>A0AAN9BNS2_9CAEN</name>
<dbReference type="Proteomes" id="UP001374579">
    <property type="component" value="Unassembled WGS sequence"/>
</dbReference>
<evidence type="ECO:0000313" key="3">
    <source>
        <dbReference type="EMBL" id="KAK7109403.1"/>
    </source>
</evidence>
<keyword evidence="4" id="KW-1185">Reference proteome</keyword>
<dbReference type="AlphaFoldDB" id="A0AAN9BNS2"/>
<organism evidence="3 4">
    <name type="scientific">Littorina saxatilis</name>
    <dbReference type="NCBI Taxonomy" id="31220"/>
    <lineage>
        <taxon>Eukaryota</taxon>
        <taxon>Metazoa</taxon>
        <taxon>Spiralia</taxon>
        <taxon>Lophotrochozoa</taxon>
        <taxon>Mollusca</taxon>
        <taxon>Gastropoda</taxon>
        <taxon>Caenogastropoda</taxon>
        <taxon>Littorinimorpha</taxon>
        <taxon>Littorinoidea</taxon>
        <taxon>Littorinidae</taxon>
        <taxon>Littorina</taxon>
    </lineage>
</organism>
<proteinExistence type="predicted"/>
<comment type="caution">
    <text evidence="3">The sequence shown here is derived from an EMBL/GenBank/DDBJ whole genome shotgun (WGS) entry which is preliminary data.</text>
</comment>
<feature type="compositionally biased region" description="Basic and acidic residues" evidence="1">
    <location>
        <begin position="201"/>
        <end position="210"/>
    </location>
</feature>
<reference evidence="3 4" key="1">
    <citation type="submission" date="2024-02" db="EMBL/GenBank/DDBJ databases">
        <title>Chromosome-scale genome assembly of the rough periwinkle Littorina saxatilis.</title>
        <authorList>
            <person name="De Jode A."/>
            <person name="Faria R."/>
            <person name="Formenti G."/>
            <person name="Sims Y."/>
            <person name="Smith T.P."/>
            <person name="Tracey A."/>
            <person name="Wood J.M.D."/>
            <person name="Zagrodzka Z.B."/>
            <person name="Johannesson K."/>
            <person name="Butlin R.K."/>
            <person name="Leder E.H."/>
        </authorList>
    </citation>
    <scope>NUCLEOTIDE SEQUENCE [LARGE SCALE GENOMIC DNA]</scope>
    <source>
        <strain evidence="3">Snail1</strain>
        <tissue evidence="3">Muscle</tissue>
    </source>
</reference>
<keyword evidence="2" id="KW-0812">Transmembrane</keyword>
<protein>
    <submittedName>
        <fullName evidence="3">Uncharacterized protein</fullName>
    </submittedName>
</protein>
<evidence type="ECO:0000256" key="2">
    <source>
        <dbReference type="SAM" id="Phobius"/>
    </source>
</evidence>
<feature type="transmembrane region" description="Helical" evidence="2">
    <location>
        <begin position="57"/>
        <end position="79"/>
    </location>
</feature>
<gene>
    <name evidence="3" type="ORF">V1264_013450</name>
</gene>
<dbReference type="EMBL" id="JBAMIC010000003">
    <property type="protein sequence ID" value="KAK7109403.1"/>
    <property type="molecule type" value="Genomic_DNA"/>
</dbReference>
<accession>A0AAN9BNS2</accession>
<sequence>MASIFDGCDWQQCKWKVLVLLCAFQTAFHQAESGSCGKDETSGTRHKKGDDNCWYELWYFWFILVLAFLTIVVLVIFYCKQQVKRSSSRRGRRRTPVMSMAMAPPQYETPGHQPPPYHIAMSTTVPADQSIPPSAGQRCGHPCTIPYTATCHQAANLPGCVAEPQELHVYDNISMASTLSIGAISNPPPYSSRPTSGIRRQRQDHNDVAL</sequence>
<evidence type="ECO:0000256" key="1">
    <source>
        <dbReference type="SAM" id="MobiDB-lite"/>
    </source>
</evidence>
<keyword evidence="2" id="KW-1133">Transmembrane helix</keyword>
<evidence type="ECO:0000313" key="4">
    <source>
        <dbReference type="Proteomes" id="UP001374579"/>
    </source>
</evidence>